<feature type="compositionally biased region" description="Basic and acidic residues" evidence="1">
    <location>
        <begin position="73"/>
        <end position="92"/>
    </location>
</feature>
<feature type="region of interest" description="Disordered" evidence="1">
    <location>
        <begin position="71"/>
        <end position="118"/>
    </location>
</feature>
<name>A0AAV7QLH5_PLEWA</name>
<evidence type="ECO:0000256" key="1">
    <source>
        <dbReference type="SAM" id="MobiDB-lite"/>
    </source>
</evidence>
<dbReference type="AlphaFoldDB" id="A0AAV7QLH5"/>
<dbReference type="Proteomes" id="UP001066276">
    <property type="component" value="Chromosome 6"/>
</dbReference>
<comment type="caution">
    <text evidence="2">The sequence shown here is derived from an EMBL/GenBank/DDBJ whole genome shotgun (WGS) entry which is preliminary data.</text>
</comment>
<reference evidence="2" key="1">
    <citation type="journal article" date="2022" name="bioRxiv">
        <title>Sequencing and chromosome-scale assembly of the giantPleurodeles waltlgenome.</title>
        <authorList>
            <person name="Brown T."/>
            <person name="Elewa A."/>
            <person name="Iarovenko S."/>
            <person name="Subramanian E."/>
            <person name="Araus A.J."/>
            <person name="Petzold A."/>
            <person name="Susuki M."/>
            <person name="Suzuki K.-i.T."/>
            <person name="Hayashi T."/>
            <person name="Toyoda A."/>
            <person name="Oliveira C."/>
            <person name="Osipova E."/>
            <person name="Leigh N.D."/>
            <person name="Simon A."/>
            <person name="Yun M.H."/>
        </authorList>
    </citation>
    <scope>NUCLEOTIDE SEQUENCE</scope>
    <source>
        <strain evidence="2">20211129_DDA</strain>
        <tissue evidence="2">Liver</tissue>
    </source>
</reference>
<keyword evidence="3" id="KW-1185">Reference proteome</keyword>
<evidence type="ECO:0000313" key="3">
    <source>
        <dbReference type="Proteomes" id="UP001066276"/>
    </source>
</evidence>
<organism evidence="2 3">
    <name type="scientific">Pleurodeles waltl</name>
    <name type="common">Iberian ribbed newt</name>
    <dbReference type="NCBI Taxonomy" id="8319"/>
    <lineage>
        <taxon>Eukaryota</taxon>
        <taxon>Metazoa</taxon>
        <taxon>Chordata</taxon>
        <taxon>Craniata</taxon>
        <taxon>Vertebrata</taxon>
        <taxon>Euteleostomi</taxon>
        <taxon>Amphibia</taxon>
        <taxon>Batrachia</taxon>
        <taxon>Caudata</taxon>
        <taxon>Salamandroidea</taxon>
        <taxon>Salamandridae</taxon>
        <taxon>Pleurodelinae</taxon>
        <taxon>Pleurodeles</taxon>
    </lineage>
</organism>
<evidence type="ECO:0000313" key="2">
    <source>
        <dbReference type="EMBL" id="KAJ1141346.1"/>
    </source>
</evidence>
<feature type="compositionally biased region" description="Polar residues" evidence="1">
    <location>
        <begin position="93"/>
        <end position="109"/>
    </location>
</feature>
<accession>A0AAV7QLH5</accession>
<protein>
    <submittedName>
        <fullName evidence="2">Uncharacterized protein</fullName>
    </submittedName>
</protein>
<proteinExistence type="predicted"/>
<sequence>MPGDTHGLGMPSVSHCSSGVEKFALVDELGKISMPQGENNFNQLISNKRKRMVEEATIHLSVLSLHHTLLQNPDKEIPNDLKEQETACHEELQSASRNTKPFTRASQNSEHGELGGAA</sequence>
<dbReference type="EMBL" id="JANPWB010000010">
    <property type="protein sequence ID" value="KAJ1141346.1"/>
    <property type="molecule type" value="Genomic_DNA"/>
</dbReference>
<gene>
    <name evidence="2" type="ORF">NDU88_007679</name>
</gene>